<proteinExistence type="predicted"/>
<evidence type="ECO:0000256" key="2">
    <source>
        <dbReference type="SAM" id="Phobius"/>
    </source>
</evidence>
<sequence>MFETDFDSFVYSTKNKKKCPSWWPSCLFVYGCSVKGQHAMRRSTKTSTKKVKSGVRLGVCTDIGSKIECLPRSFIFEACQGPEQCSWAAGTMICVDGQCQCRDGLRLTSDRICTVHELSGPVRPLVFSSLAVILFTYVIIVLNILLDIEERRKFASLPSPTVIVNDQFDNRKFKKFNDQLDEALDSSLNSVPSEEIHEHRNKSRSTKSVTLHQNEAIPKTKSKPSGQIAKIRRSTKPSIKQTRGCLFLSDHIYEGIRLQPLPIELSTNNGNNEVHDSVTPLRTRQIAYRTLVKLCTERLVKKMADMYFLQCEAKAGGDDRYEPTASFLVNDPVYGTDILSCDDVHFSFRRMKSIITSLLTEKIHISISGLDMANMTKVAEARLM</sequence>
<dbReference type="GeneID" id="111250270"/>
<keyword evidence="4" id="KW-1185">Reference proteome</keyword>
<keyword evidence="2" id="KW-1133">Transmembrane helix</keyword>
<evidence type="ECO:0000313" key="4">
    <source>
        <dbReference type="Proteomes" id="UP000594260"/>
    </source>
</evidence>
<dbReference type="RefSeq" id="XP_022660953.1">
    <property type="nucleotide sequence ID" value="XM_022805218.1"/>
</dbReference>
<name>A0A7M7K5C7_VARDE</name>
<feature type="transmembrane region" description="Helical" evidence="2">
    <location>
        <begin position="125"/>
        <end position="146"/>
    </location>
</feature>
<evidence type="ECO:0000256" key="1">
    <source>
        <dbReference type="SAM" id="MobiDB-lite"/>
    </source>
</evidence>
<reference evidence="3" key="1">
    <citation type="submission" date="2021-01" db="UniProtKB">
        <authorList>
            <consortium name="EnsemblMetazoa"/>
        </authorList>
    </citation>
    <scope>IDENTIFICATION</scope>
</reference>
<keyword evidence="2" id="KW-0472">Membrane</keyword>
<dbReference type="InParanoid" id="A0A7M7K5C7"/>
<dbReference type="KEGG" id="vde:111250270"/>
<protein>
    <recommendedName>
        <fullName evidence="5">EB domain-containing protein</fullName>
    </recommendedName>
</protein>
<evidence type="ECO:0000313" key="3">
    <source>
        <dbReference type="EnsemblMetazoa" id="XP_022660953"/>
    </source>
</evidence>
<feature type="region of interest" description="Disordered" evidence="1">
    <location>
        <begin position="191"/>
        <end position="236"/>
    </location>
</feature>
<dbReference type="Proteomes" id="UP000594260">
    <property type="component" value="Unplaced"/>
</dbReference>
<accession>A0A7M7K5C7</accession>
<dbReference type="AlphaFoldDB" id="A0A7M7K5C7"/>
<evidence type="ECO:0008006" key="5">
    <source>
        <dbReference type="Google" id="ProtNLM"/>
    </source>
</evidence>
<organism evidence="3 4">
    <name type="scientific">Varroa destructor</name>
    <name type="common">Honeybee mite</name>
    <dbReference type="NCBI Taxonomy" id="109461"/>
    <lineage>
        <taxon>Eukaryota</taxon>
        <taxon>Metazoa</taxon>
        <taxon>Ecdysozoa</taxon>
        <taxon>Arthropoda</taxon>
        <taxon>Chelicerata</taxon>
        <taxon>Arachnida</taxon>
        <taxon>Acari</taxon>
        <taxon>Parasitiformes</taxon>
        <taxon>Mesostigmata</taxon>
        <taxon>Gamasina</taxon>
        <taxon>Dermanyssoidea</taxon>
        <taxon>Varroidae</taxon>
        <taxon>Varroa</taxon>
    </lineage>
</organism>
<dbReference type="EnsemblMetazoa" id="XM_022805218">
    <property type="protein sequence ID" value="XP_022660953"/>
    <property type="gene ID" value="LOC111250270"/>
</dbReference>
<keyword evidence="2" id="KW-0812">Transmembrane</keyword>